<evidence type="ECO:0000313" key="5">
    <source>
        <dbReference type="EMBL" id="MFC5382173.1"/>
    </source>
</evidence>
<reference evidence="6" key="1">
    <citation type="journal article" date="2019" name="Int. J. Syst. Evol. Microbiol.">
        <title>The Global Catalogue of Microorganisms (GCM) 10K type strain sequencing project: providing services to taxonomists for standard genome sequencing and annotation.</title>
        <authorList>
            <consortium name="The Broad Institute Genomics Platform"/>
            <consortium name="The Broad Institute Genome Sequencing Center for Infectious Disease"/>
            <person name="Wu L."/>
            <person name="Ma J."/>
        </authorList>
    </citation>
    <scope>NUCLEOTIDE SEQUENCE [LARGE SCALE GENOMIC DNA]</scope>
    <source>
        <strain evidence="6">CCUG 43114</strain>
    </source>
</reference>
<dbReference type="InterPro" id="IPR012312">
    <property type="entry name" value="Hemerythrin-like"/>
</dbReference>
<feature type="compositionally biased region" description="Basic and acidic residues" evidence="2">
    <location>
        <begin position="349"/>
        <end position="364"/>
    </location>
</feature>
<comment type="caution">
    <text evidence="5">The sequence shown here is derived from an EMBL/GenBank/DDBJ whole genome shotgun (WGS) entry which is preliminary data.</text>
</comment>
<accession>A0ABW0GRI3</accession>
<evidence type="ECO:0000256" key="2">
    <source>
        <dbReference type="SAM" id="MobiDB-lite"/>
    </source>
</evidence>
<sequence length="537" mass="58013">MTDYGHDLRFGFFLTPTAAEPERVLALATLSEQLGLDYVTVQDHPYQSQFLDTWTLLTWLAARTDRVSLVPNVLNLPLRPPAVLARSVATLDVLSGGRVELGLGTGAFWDGIAAMGGPRLAPGEAVTALEEAIAVLRGLWDTSTRSVTVDGTHHRVVGARPGPAPAHDVGVWVGGYKPRMLRLVGRLADGWLPSSPYAPPEQLATMNERIDEAAVAAGRDPADVRRLYNIGGTFGRGTGGDFLQGPPEVWVEQLAELALADGMSGFVAMGDDPDHLRRFAAEVVPAVRELVDAERRRTRTADATDDATDDGGSRPLATTTRPEVRGTVPTTEAPGGPPPGLGVTPTADDGTRLSTERVWDEADRPSASPPDPDRTYTAHERAAGQHLVDVHDHLRTELARLRDLVEQVASGAVDPGAARSHVATMTIRQNRWTVGAYCVQYCRVVTGHHTLEDESVFPHLRGADPALAPVIDRLEVEHHAIHDVLERVDRALVAFVGDPDGPQTLQQAVDLLTDALLSHLAYEERELVEPLARLGFY</sequence>
<feature type="domain" description="Luciferase-like" evidence="3">
    <location>
        <begin position="14"/>
        <end position="227"/>
    </location>
</feature>
<dbReference type="EMBL" id="JBHSLD010000014">
    <property type="protein sequence ID" value="MFC5382173.1"/>
    <property type="molecule type" value="Genomic_DNA"/>
</dbReference>
<dbReference type="InterPro" id="IPR036661">
    <property type="entry name" value="Luciferase-like_sf"/>
</dbReference>
<proteinExistence type="predicted"/>
<dbReference type="PANTHER" id="PTHR43244:SF1">
    <property type="entry name" value="5,10-METHYLENETETRAHYDROMETHANOPTERIN REDUCTASE"/>
    <property type="match status" value="1"/>
</dbReference>
<dbReference type="SUPFAM" id="SSF51679">
    <property type="entry name" value="Bacterial luciferase-like"/>
    <property type="match status" value="1"/>
</dbReference>
<keyword evidence="1" id="KW-0560">Oxidoreductase</keyword>
<keyword evidence="6" id="KW-1185">Reference proteome</keyword>
<dbReference type="InterPro" id="IPR011251">
    <property type="entry name" value="Luciferase-like_dom"/>
</dbReference>
<dbReference type="Proteomes" id="UP001596122">
    <property type="component" value="Unassembled WGS sequence"/>
</dbReference>
<name>A0ABW0GRI3_9MICO</name>
<protein>
    <submittedName>
        <fullName evidence="5">LLM class flavin-dependent oxidoreductase</fullName>
    </submittedName>
</protein>
<dbReference type="InterPro" id="IPR050564">
    <property type="entry name" value="F420-G6PD/mer"/>
</dbReference>
<dbReference type="CDD" id="cd12108">
    <property type="entry name" value="Hr-like"/>
    <property type="match status" value="1"/>
</dbReference>
<dbReference type="PANTHER" id="PTHR43244">
    <property type="match status" value="1"/>
</dbReference>
<dbReference type="CDD" id="cd01097">
    <property type="entry name" value="Tetrahydromethanopterin_reductase"/>
    <property type="match status" value="1"/>
</dbReference>
<evidence type="ECO:0000313" key="6">
    <source>
        <dbReference type="Proteomes" id="UP001596122"/>
    </source>
</evidence>
<evidence type="ECO:0000259" key="3">
    <source>
        <dbReference type="Pfam" id="PF00296"/>
    </source>
</evidence>
<dbReference type="Gene3D" id="1.20.120.520">
    <property type="entry name" value="nmb1532 protein domain like"/>
    <property type="match status" value="1"/>
</dbReference>
<gene>
    <name evidence="5" type="ORF">ACFPJ6_15500</name>
</gene>
<feature type="region of interest" description="Disordered" evidence="2">
    <location>
        <begin position="295"/>
        <end position="376"/>
    </location>
</feature>
<organism evidence="5 6">
    <name type="scientific">Aquipuribacter nitratireducens</name>
    <dbReference type="NCBI Taxonomy" id="650104"/>
    <lineage>
        <taxon>Bacteria</taxon>
        <taxon>Bacillati</taxon>
        <taxon>Actinomycetota</taxon>
        <taxon>Actinomycetes</taxon>
        <taxon>Micrococcales</taxon>
        <taxon>Intrasporangiaceae</taxon>
        <taxon>Aquipuribacter</taxon>
    </lineage>
</organism>
<dbReference type="Pfam" id="PF01814">
    <property type="entry name" value="Hemerythrin"/>
    <property type="match status" value="1"/>
</dbReference>
<dbReference type="Gene3D" id="3.20.20.30">
    <property type="entry name" value="Luciferase-like domain"/>
    <property type="match status" value="1"/>
</dbReference>
<evidence type="ECO:0000256" key="1">
    <source>
        <dbReference type="ARBA" id="ARBA00023002"/>
    </source>
</evidence>
<feature type="domain" description="Hemerythrin-like" evidence="4">
    <location>
        <begin position="386"/>
        <end position="528"/>
    </location>
</feature>
<evidence type="ECO:0000259" key="4">
    <source>
        <dbReference type="Pfam" id="PF01814"/>
    </source>
</evidence>
<dbReference type="Pfam" id="PF00296">
    <property type="entry name" value="Bac_luciferase"/>
    <property type="match status" value="1"/>
</dbReference>
<dbReference type="RefSeq" id="WP_340269681.1">
    <property type="nucleotide sequence ID" value="NZ_JBBEOG010000005.1"/>
</dbReference>